<evidence type="ECO:0000256" key="1">
    <source>
        <dbReference type="SAM" id="Coils"/>
    </source>
</evidence>
<feature type="region of interest" description="Disordered" evidence="2">
    <location>
        <begin position="155"/>
        <end position="190"/>
    </location>
</feature>
<organism evidence="3 4">
    <name type="scientific">Leishmania tarentolae</name>
    <name type="common">Sauroleishmania tarentolae</name>
    <dbReference type="NCBI Taxonomy" id="5689"/>
    <lineage>
        <taxon>Eukaryota</taxon>
        <taxon>Discoba</taxon>
        <taxon>Euglenozoa</taxon>
        <taxon>Kinetoplastea</taxon>
        <taxon>Metakinetoplastina</taxon>
        <taxon>Trypanosomatida</taxon>
        <taxon>Trypanosomatidae</taxon>
        <taxon>Leishmaniinae</taxon>
        <taxon>Leishmania</taxon>
        <taxon>lizard Leishmania</taxon>
    </lineage>
</organism>
<dbReference type="AlphaFoldDB" id="A0A640KNY9"/>
<keyword evidence="4" id="KW-1185">Reference proteome</keyword>
<sequence>MFSAKYYDDPFNDDDNDICYAEVVSNSDAGGAAADADAFGSVLRRTSETAKSGCGASTEMPLSSVYGSRSGSGQAENQEYEAHIELLRAELKVANAENNRLLALQTKLESRVRSLSFEKENAERQLEQEKERTRVLADKVAALEEELDLMMERATSAAHRRGATPLEASSLHASRSSEGPRAAAQRHDPNTSMEQLVASGAPSGLSRSVELSRSTSRQAWSMDVNRSLHALEQLHRAQAAYATSHSGAHGQQGEPMMARALPPTERTTNEPQAAASPTTRRQMLRSQWRATAAHEAMVAQEQARNEQAAAVRQLETDLLQHSQQRDELTNQLERLERMRTRTVADRKKKAAIERQLENEEKVIGQIRLELRSRSALMR</sequence>
<dbReference type="VEuPathDB" id="TriTrypDB:LtaPh_3017600"/>
<name>A0A640KNY9_LEITA</name>
<reference evidence="3" key="1">
    <citation type="submission" date="2019-11" db="EMBL/GenBank/DDBJ databases">
        <title>Leishmania tarentolae CDS.</title>
        <authorList>
            <person name="Goto Y."/>
            <person name="Yamagishi J."/>
        </authorList>
    </citation>
    <scope>NUCLEOTIDE SEQUENCE [LARGE SCALE GENOMIC DNA]</scope>
    <source>
        <strain evidence="3">Parrot Tar II</strain>
    </source>
</reference>
<proteinExistence type="predicted"/>
<evidence type="ECO:0000256" key="2">
    <source>
        <dbReference type="SAM" id="MobiDB-lite"/>
    </source>
</evidence>
<dbReference type="Proteomes" id="UP000419144">
    <property type="component" value="Unassembled WGS sequence"/>
</dbReference>
<protein>
    <submittedName>
        <fullName evidence="3">Uncharacterized protein</fullName>
    </submittedName>
</protein>
<comment type="caution">
    <text evidence="3">The sequence shown here is derived from an EMBL/GenBank/DDBJ whole genome shotgun (WGS) entry which is preliminary data.</text>
</comment>
<keyword evidence="1" id="KW-0175">Coiled coil</keyword>
<accession>A0A640KNY9</accession>
<evidence type="ECO:0000313" key="3">
    <source>
        <dbReference type="EMBL" id="GET90775.1"/>
    </source>
</evidence>
<dbReference type="OrthoDB" id="273478at2759"/>
<dbReference type="EMBL" id="BLBS01000043">
    <property type="protein sequence ID" value="GET90775.1"/>
    <property type="molecule type" value="Genomic_DNA"/>
</dbReference>
<feature type="compositionally biased region" description="Polar residues" evidence="2">
    <location>
        <begin position="265"/>
        <end position="287"/>
    </location>
</feature>
<feature type="coiled-coil region" evidence="1">
    <location>
        <begin position="311"/>
        <end position="369"/>
    </location>
</feature>
<feature type="region of interest" description="Disordered" evidence="2">
    <location>
        <begin position="50"/>
        <end position="74"/>
    </location>
</feature>
<gene>
    <name evidence="3" type="ORF">LtaPh_3017600</name>
</gene>
<evidence type="ECO:0000313" key="4">
    <source>
        <dbReference type="Proteomes" id="UP000419144"/>
    </source>
</evidence>
<feature type="compositionally biased region" description="Polar residues" evidence="2">
    <location>
        <begin position="65"/>
        <end position="74"/>
    </location>
</feature>
<feature type="region of interest" description="Disordered" evidence="2">
    <location>
        <begin position="264"/>
        <end position="287"/>
    </location>
</feature>